<dbReference type="EMBL" id="PGOL01009026">
    <property type="protein sequence ID" value="PKI31313.1"/>
    <property type="molecule type" value="Genomic_DNA"/>
</dbReference>
<evidence type="ECO:0000313" key="3">
    <source>
        <dbReference type="EMBL" id="PKI31313.1"/>
    </source>
</evidence>
<evidence type="ECO:0000313" key="4">
    <source>
        <dbReference type="Proteomes" id="UP000233551"/>
    </source>
</evidence>
<keyword evidence="2" id="KW-1133">Transmembrane helix</keyword>
<feature type="transmembrane region" description="Helical" evidence="2">
    <location>
        <begin position="12"/>
        <end position="29"/>
    </location>
</feature>
<protein>
    <submittedName>
        <fullName evidence="3">Uncharacterized protein</fullName>
    </submittedName>
</protein>
<organism evidence="3 4">
    <name type="scientific">Punica granatum</name>
    <name type="common">Pomegranate</name>
    <dbReference type="NCBI Taxonomy" id="22663"/>
    <lineage>
        <taxon>Eukaryota</taxon>
        <taxon>Viridiplantae</taxon>
        <taxon>Streptophyta</taxon>
        <taxon>Embryophyta</taxon>
        <taxon>Tracheophyta</taxon>
        <taxon>Spermatophyta</taxon>
        <taxon>Magnoliopsida</taxon>
        <taxon>eudicotyledons</taxon>
        <taxon>Gunneridae</taxon>
        <taxon>Pentapetalae</taxon>
        <taxon>rosids</taxon>
        <taxon>malvids</taxon>
        <taxon>Myrtales</taxon>
        <taxon>Lythraceae</taxon>
        <taxon>Punica</taxon>
    </lineage>
</organism>
<reference evidence="3 4" key="1">
    <citation type="submission" date="2017-11" db="EMBL/GenBank/DDBJ databases">
        <title>De-novo sequencing of pomegranate (Punica granatum L.) genome.</title>
        <authorList>
            <person name="Akparov Z."/>
            <person name="Amiraslanov A."/>
            <person name="Hajiyeva S."/>
            <person name="Abbasov M."/>
            <person name="Kaur K."/>
            <person name="Hamwieh A."/>
            <person name="Solovyev V."/>
            <person name="Salamov A."/>
            <person name="Braich B."/>
            <person name="Kosarev P."/>
            <person name="Mahmoud A."/>
            <person name="Hajiyev E."/>
            <person name="Babayeva S."/>
            <person name="Izzatullayeva V."/>
            <person name="Mammadov A."/>
            <person name="Mammadov A."/>
            <person name="Sharifova S."/>
            <person name="Ojaghi J."/>
            <person name="Eynullazada K."/>
            <person name="Bayramov B."/>
            <person name="Abdulazimova A."/>
            <person name="Shahmuradov I."/>
        </authorList>
    </citation>
    <scope>NUCLEOTIDE SEQUENCE [LARGE SCALE GENOMIC DNA]</scope>
    <source>
        <strain evidence="4">cv. AG2017</strain>
        <tissue evidence="3">Leaf</tissue>
    </source>
</reference>
<evidence type="ECO:0000256" key="1">
    <source>
        <dbReference type="SAM" id="MobiDB-lite"/>
    </source>
</evidence>
<accession>A0A2I0HI67</accession>
<keyword evidence="2" id="KW-0472">Membrane</keyword>
<dbReference type="AlphaFoldDB" id="A0A2I0HI67"/>
<feature type="compositionally biased region" description="Low complexity" evidence="1">
    <location>
        <begin position="38"/>
        <end position="52"/>
    </location>
</feature>
<feature type="region of interest" description="Disordered" evidence="1">
    <location>
        <begin position="38"/>
        <end position="72"/>
    </location>
</feature>
<gene>
    <name evidence="3" type="ORF">CRG98_048299</name>
</gene>
<sequence>MASDGHPRYRTLVIVAICATASVLMAAFLKARKRWQSGNSSSMNVNNSQQHQQELDGSHDVPSSDSSDNPAAGDGVEVFLSCRGTGIRKTFTDYLYHSLIDAG</sequence>
<dbReference type="Proteomes" id="UP000233551">
    <property type="component" value="Unassembled WGS sequence"/>
</dbReference>
<feature type="non-terminal residue" evidence="3">
    <location>
        <position position="103"/>
    </location>
</feature>
<comment type="caution">
    <text evidence="3">The sequence shown here is derived from an EMBL/GenBank/DDBJ whole genome shotgun (WGS) entry which is preliminary data.</text>
</comment>
<keyword evidence="2" id="KW-0812">Transmembrane</keyword>
<name>A0A2I0HI67_PUNGR</name>
<evidence type="ECO:0000256" key="2">
    <source>
        <dbReference type="SAM" id="Phobius"/>
    </source>
</evidence>
<proteinExistence type="predicted"/>
<keyword evidence="4" id="KW-1185">Reference proteome</keyword>